<sequence>MFKYLVLPPLVLAAGCASVNGISSSYVGQGIKPSAVKFIANDFYQEIKNRLPAATTTLIIKKNNPADNFTPVFVDLLRRKGYHVISTDQPKQQQNMGVTLTYMLTPKENGRIVSIFQYVWNGELCDHIRMYDNK</sequence>
<dbReference type="EMBL" id="CP101114">
    <property type="protein sequence ID" value="UTO28236.1"/>
    <property type="molecule type" value="Genomic_DNA"/>
</dbReference>
<gene>
    <name evidence="1" type="ORF">NMK50_08825</name>
</gene>
<evidence type="ECO:0000313" key="2">
    <source>
        <dbReference type="Proteomes" id="UP001059475"/>
    </source>
</evidence>
<evidence type="ECO:0008006" key="3">
    <source>
        <dbReference type="Google" id="ProtNLM"/>
    </source>
</evidence>
<reference evidence="1" key="1">
    <citation type="submission" date="2022-07" db="EMBL/GenBank/DDBJ databases">
        <title>First report of Bartonella spp. in marsupials in Brazil, with a description of Bartonella harrusi sp. nov. and new proposal for taxonomic reclassification of species of the genus Bartonella.</title>
        <authorList>
            <person name="Amaral R.B."/>
        </authorList>
    </citation>
    <scope>NUCLEOTIDE SEQUENCE</scope>
    <source>
        <strain evidence="1">117A</strain>
    </source>
</reference>
<proteinExistence type="predicted"/>
<keyword evidence="2" id="KW-1185">Reference proteome</keyword>
<dbReference type="RefSeq" id="WP_254770146.1">
    <property type="nucleotide sequence ID" value="NZ_CP101114.1"/>
</dbReference>
<accession>A0ABY5ETR7</accession>
<organism evidence="1 2">
    <name type="scientific">Bartonella harrusi</name>
    <dbReference type="NCBI Taxonomy" id="2961895"/>
    <lineage>
        <taxon>Bacteria</taxon>
        <taxon>Pseudomonadati</taxon>
        <taxon>Pseudomonadota</taxon>
        <taxon>Alphaproteobacteria</taxon>
        <taxon>Hyphomicrobiales</taxon>
        <taxon>Bartonellaceae</taxon>
        <taxon>Bartonella</taxon>
    </lineage>
</organism>
<protein>
    <recommendedName>
        <fullName evidence="3">Conjugal transfer protein TrbH</fullName>
    </recommendedName>
</protein>
<dbReference type="Proteomes" id="UP001059475">
    <property type="component" value="Chromosome"/>
</dbReference>
<dbReference type="PROSITE" id="PS51257">
    <property type="entry name" value="PROKAR_LIPOPROTEIN"/>
    <property type="match status" value="1"/>
</dbReference>
<evidence type="ECO:0000313" key="1">
    <source>
        <dbReference type="EMBL" id="UTO28236.1"/>
    </source>
</evidence>
<name>A0ABY5ETR7_9HYPH</name>